<evidence type="ECO:0000313" key="5">
    <source>
        <dbReference type="Proteomes" id="UP001318040"/>
    </source>
</evidence>
<evidence type="ECO:0000256" key="2">
    <source>
        <dbReference type="ARBA" id="ARBA00023242"/>
    </source>
</evidence>
<proteinExistence type="predicted"/>
<feature type="region of interest" description="Disordered" evidence="3">
    <location>
        <begin position="867"/>
        <end position="922"/>
    </location>
</feature>
<feature type="compositionally biased region" description="Basic residues" evidence="3">
    <location>
        <begin position="172"/>
        <end position="181"/>
    </location>
</feature>
<dbReference type="PANTHER" id="PTHR16198:SF2">
    <property type="entry name" value="INO80 COMPLEX SUBUNIT D"/>
    <property type="match status" value="1"/>
</dbReference>
<evidence type="ECO:0000313" key="6">
    <source>
        <dbReference type="RefSeq" id="XP_032821496.1"/>
    </source>
</evidence>
<organism evidence="5 6">
    <name type="scientific">Petromyzon marinus</name>
    <name type="common">Sea lamprey</name>
    <dbReference type="NCBI Taxonomy" id="7757"/>
    <lineage>
        <taxon>Eukaryota</taxon>
        <taxon>Metazoa</taxon>
        <taxon>Chordata</taxon>
        <taxon>Craniata</taxon>
        <taxon>Vertebrata</taxon>
        <taxon>Cyclostomata</taxon>
        <taxon>Hyperoartia</taxon>
        <taxon>Petromyzontiformes</taxon>
        <taxon>Petromyzontidae</taxon>
        <taxon>Petromyzon</taxon>
    </lineage>
</organism>
<feature type="region of interest" description="Disordered" evidence="3">
    <location>
        <begin position="600"/>
        <end position="659"/>
    </location>
</feature>
<feature type="compositionally biased region" description="Basic and acidic residues" evidence="3">
    <location>
        <begin position="92"/>
        <end position="105"/>
    </location>
</feature>
<sequence length="1232" mass="130975">MYEGKHIHFSEIDNKPLCSYSPKLCKQRRLNGYAFCIRHVLEDKTAPFKQCQYVAKYNNQRCTNPIPKAEDRVYCNSHLQVLGLVPKKERKKKSEQLDEPRERQRERVVQHIAELEAPPVLTRVPNGLHALTPAWQTLSQSPHHHPHMAPATAGAPTDDPFAFPEDDEHGLRKVAVKRKLQGRPPIGTSGGGSRSRLVAEKNGEVKDICGSGAIINTSASSPGHLKPHKGTPPPTKAEAHGAAASLRSAQPPPMVHRHGERCLSRTPVGTTTAVQRGLVPPTPPESRVAGGKALGGATTGAAASASSSSSSSSSSSHTSARAAQRHTQPDCERSRALRRLLYRSRQRKLLDQDLFTHLGCDWSEDESSEDEDKVLPCQSTWLSHQDRLGEHGVLYRSECTGSDRETRIAALYSSLRHRYLQLSRVERAAARRQRHLRAHSRALLRGAALCPDGVAVLLRRDKQPAATHQPGTLHPQPATSHQQPATSHQQPATHPVASKEAPAASAETVRAGQCCVQVKGQLCRSPTLPYSLHCFQHILCSSSQRLFSSCTARFADGQQCSVPVFDIVHQTPLCEEHAKKMVRARPRPASMDNFLRGDWSRKAQQQQQQQRKPRKKSKPPALSKKHKKKRRRPTMRPQKPIPPAEPQGNLCIPAATPPPSTPIVTEPSCVARLSPVSGDVEEDDIAPELSDELELNQEDLDEVLPKLHVDLHDFDLFEGKNGELLPTKEEAEALERALVAASHAVTSLEHLGSMDDDEELVASDDLGSFNPDLHELLGGTIAADSFSALDLEQHFGSAGAVVAAAAAAATQLSLGLEHHHHQHHPHQQLHHQHQQDCGGVSVITHFSPQMPSFQTLPLLPARPLLVKPDGQASSSTPPPLIPAGFVGDGGSGERSVQSPLQDSSLFGSERVPSPFIGIDSGEEPASVSGVTVAVTTQFTGSEESQAMLGHSLPPSMSLSVPPGTVTTTTAGLVMQRSPSWGSLVLTDASAFAAGAAQDGAVPCTASTMLTYSPDGIPAPIGTSLVQTLASTGAHCLPQALDVTTHSPFSASGTTGAAAQSPALLTAELAASPLGPLAQAHATGQVLSSPGTSAGQDLATAAAVASMGTAPLSNSAQSAQLQTQAQLLQQQQQQTGSWNSSLAQQQHKLPQFSAAFGSQLSSGRGGIPKDVQPLCSVVPPLAHSTTASTLSNSGGSGDGGVGSTINAMPPTVPPRPPSSTSPPPPTSPSQGKS</sequence>
<accession>A0AAJ7X503</accession>
<dbReference type="KEGG" id="pmrn:116948678"/>
<feature type="domain" description="KANL2-like probable zinc-finger" evidence="4">
    <location>
        <begin position="520"/>
        <end position="578"/>
    </location>
</feature>
<feature type="region of interest" description="Disordered" evidence="3">
    <location>
        <begin position="464"/>
        <end position="503"/>
    </location>
</feature>
<feature type="compositionally biased region" description="Pro residues" evidence="3">
    <location>
        <begin position="1209"/>
        <end position="1226"/>
    </location>
</feature>
<dbReference type="RefSeq" id="XP_032821497.1">
    <property type="nucleotide sequence ID" value="XM_032965606.1"/>
</dbReference>
<feature type="domain" description="KANL2-like probable zinc-finger" evidence="4">
    <location>
        <begin position="18"/>
        <end position="78"/>
    </location>
</feature>
<protein>
    <submittedName>
        <fullName evidence="6 7">INO80 complex subunit D isoform X1</fullName>
    </submittedName>
</protein>
<gene>
    <name evidence="6 7" type="primary">INO80D</name>
</gene>
<feature type="compositionally biased region" description="Polar residues" evidence="3">
    <location>
        <begin position="477"/>
        <end position="492"/>
    </location>
</feature>
<dbReference type="InterPro" id="IPR025927">
    <property type="entry name" value="Znf_KANL2-like"/>
</dbReference>
<dbReference type="GO" id="GO:0005634">
    <property type="term" value="C:nucleus"/>
    <property type="evidence" value="ECO:0007669"/>
    <property type="project" value="UniProtKB-SubCell"/>
</dbReference>
<dbReference type="RefSeq" id="XP_032821496.1">
    <property type="nucleotide sequence ID" value="XM_032965605.1"/>
</dbReference>
<reference evidence="6 7" key="1">
    <citation type="submission" date="2025-04" db="UniProtKB">
        <authorList>
            <consortium name="RefSeq"/>
        </authorList>
    </citation>
    <scope>IDENTIFICATION</scope>
    <source>
        <tissue evidence="6 7">Sperm</tissue>
    </source>
</reference>
<keyword evidence="2" id="KW-0539">Nucleus</keyword>
<feature type="region of interest" description="Disordered" evidence="3">
    <location>
        <begin position="86"/>
        <end position="105"/>
    </location>
</feature>
<keyword evidence="5" id="KW-1185">Reference proteome</keyword>
<dbReference type="PANTHER" id="PTHR16198">
    <property type="match status" value="1"/>
</dbReference>
<dbReference type="AlphaFoldDB" id="A0AAJ7X503"/>
<evidence type="ECO:0000256" key="3">
    <source>
        <dbReference type="SAM" id="MobiDB-lite"/>
    </source>
</evidence>
<dbReference type="Proteomes" id="UP001318040">
    <property type="component" value="Chromosome 34"/>
</dbReference>
<feature type="region of interest" description="Disordered" evidence="3">
    <location>
        <begin position="213"/>
        <end position="332"/>
    </location>
</feature>
<dbReference type="Pfam" id="PF13891">
    <property type="entry name" value="zf-C3HC3H_KANSL2"/>
    <property type="match status" value="2"/>
</dbReference>
<evidence type="ECO:0000259" key="4">
    <source>
        <dbReference type="Pfam" id="PF13891"/>
    </source>
</evidence>
<feature type="compositionally biased region" description="Low complexity" evidence="3">
    <location>
        <begin position="148"/>
        <end position="162"/>
    </location>
</feature>
<feature type="region of interest" description="Disordered" evidence="3">
    <location>
        <begin position="138"/>
        <end position="197"/>
    </location>
</feature>
<name>A0AAJ7X503_PETMA</name>
<feature type="compositionally biased region" description="Basic residues" evidence="3">
    <location>
        <begin position="611"/>
        <end position="634"/>
    </location>
</feature>
<feature type="compositionally biased region" description="Low complexity" evidence="3">
    <location>
        <begin position="299"/>
        <end position="322"/>
    </location>
</feature>
<feature type="compositionally biased region" description="Polar residues" evidence="3">
    <location>
        <begin position="894"/>
        <end position="906"/>
    </location>
</feature>
<dbReference type="CTD" id="54891"/>
<feature type="region of interest" description="Disordered" evidence="3">
    <location>
        <begin position="1184"/>
        <end position="1232"/>
    </location>
</feature>
<evidence type="ECO:0000313" key="7">
    <source>
        <dbReference type="RefSeq" id="XP_032821497.1"/>
    </source>
</evidence>
<comment type="subcellular location">
    <subcellularLocation>
        <location evidence="1">Nucleus</location>
    </subcellularLocation>
</comment>
<evidence type="ECO:0000256" key="1">
    <source>
        <dbReference type="ARBA" id="ARBA00004123"/>
    </source>
</evidence>